<evidence type="ECO:0000259" key="7">
    <source>
        <dbReference type="Pfam" id="PF01120"/>
    </source>
</evidence>
<comment type="similarity">
    <text evidence="1">Belongs to the glycosyl hydrolase 29 family.</text>
</comment>
<evidence type="ECO:0000256" key="5">
    <source>
        <dbReference type="ARBA" id="ARBA00023295"/>
    </source>
</evidence>
<dbReference type="Pfam" id="PF01120">
    <property type="entry name" value="Alpha_L_fucos"/>
    <property type="match status" value="1"/>
</dbReference>
<keyword evidence="5" id="KW-0326">Glycosidase</keyword>
<evidence type="ECO:0000256" key="1">
    <source>
        <dbReference type="ARBA" id="ARBA00007951"/>
    </source>
</evidence>
<name>A0AAV0QS19_9ROSI</name>
<dbReference type="GO" id="GO:0006004">
    <property type="term" value="P:fucose metabolic process"/>
    <property type="evidence" value="ECO:0007669"/>
    <property type="project" value="TreeGrafter"/>
</dbReference>
<dbReference type="EMBL" id="CAMGYJ010000010">
    <property type="protein sequence ID" value="CAI0547104.1"/>
    <property type="molecule type" value="Genomic_DNA"/>
</dbReference>
<evidence type="ECO:0000256" key="6">
    <source>
        <dbReference type="SAM" id="SignalP"/>
    </source>
</evidence>
<protein>
    <recommendedName>
        <fullName evidence="2">alpha-L-fucosidase</fullName>
        <ecNumber evidence="2">3.2.1.51</ecNumber>
    </recommendedName>
</protein>
<keyword evidence="4" id="KW-0378">Hydrolase</keyword>
<evidence type="ECO:0000313" key="9">
    <source>
        <dbReference type="Proteomes" id="UP001154282"/>
    </source>
</evidence>
<evidence type="ECO:0000256" key="2">
    <source>
        <dbReference type="ARBA" id="ARBA00012662"/>
    </source>
</evidence>
<dbReference type="FunFam" id="3.20.20.80:FF:000052">
    <property type="entry name" value="Putative alpha-L-fucosidase 1"/>
    <property type="match status" value="1"/>
</dbReference>
<dbReference type="InterPro" id="IPR017853">
    <property type="entry name" value="GH"/>
</dbReference>
<dbReference type="GO" id="GO:0016139">
    <property type="term" value="P:glycoside catabolic process"/>
    <property type="evidence" value="ECO:0007669"/>
    <property type="project" value="TreeGrafter"/>
</dbReference>
<evidence type="ECO:0000313" key="8">
    <source>
        <dbReference type="EMBL" id="CAI0547104.1"/>
    </source>
</evidence>
<gene>
    <name evidence="8" type="ORF">LITE_LOCUS44233</name>
</gene>
<dbReference type="Gene3D" id="3.20.20.80">
    <property type="entry name" value="Glycosidases"/>
    <property type="match status" value="1"/>
</dbReference>
<accession>A0AAV0QS19</accession>
<dbReference type="PANTHER" id="PTHR10030">
    <property type="entry name" value="ALPHA-L-FUCOSIDASE"/>
    <property type="match status" value="1"/>
</dbReference>
<dbReference type="SMART" id="SM00812">
    <property type="entry name" value="Alpha_L_fucos"/>
    <property type="match status" value="1"/>
</dbReference>
<dbReference type="Gene3D" id="2.60.120.260">
    <property type="entry name" value="Galactose-binding domain-like"/>
    <property type="match status" value="1"/>
</dbReference>
<evidence type="ECO:0000256" key="3">
    <source>
        <dbReference type="ARBA" id="ARBA00022729"/>
    </source>
</evidence>
<dbReference type="AlphaFoldDB" id="A0AAV0QS19"/>
<feature type="signal peptide" evidence="6">
    <location>
        <begin position="1"/>
        <end position="20"/>
    </location>
</feature>
<dbReference type="InterPro" id="IPR000933">
    <property type="entry name" value="Glyco_hydro_29"/>
</dbReference>
<feature type="domain" description="Glycoside hydrolase family 29 N-terminal" evidence="7">
    <location>
        <begin position="91"/>
        <end position="357"/>
    </location>
</feature>
<comment type="caution">
    <text evidence="8">The sequence shown here is derived from an EMBL/GenBank/DDBJ whole genome shotgun (WGS) entry which is preliminary data.</text>
</comment>
<dbReference type="SUPFAM" id="SSF51445">
    <property type="entry name" value="(Trans)glycosidases"/>
    <property type="match status" value="1"/>
</dbReference>
<keyword evidence="3 6" id="KW-0732">Signal</keyword>
<feature type="chain" id="PRO_5043460358" description="alpha-L-fucosidase" evidence="6">
    <location>
        <begin position="21"/>
        <end position="509"/>
    </location>
</feature>
<dbReference type="Proteomes" id="UP001154282">
    <property type="component" value="Unassembled WGS sequence"/>
</dbReference>
<dbReference type="EC" id="3.2.1.51" evidence="2"/>
<dbReference type="PANTHER" id="PTHR10030:SF37">
    <property type="entry name" value="ALPHA-L-FUCOSIDASE-RELATED"/>
    <property type="match status" value="1"/>
</dbReference>
<organism evidence="8 9">
    <name type="scientific">Linum tenue</name>
    <dbReference type="NCBI Taxonomy" id="586396"/>
    <lineage>
        <taxon>Eukaryota</taxon>
        <taxon>Viridiplantae</taxon>
        <taxon>Streptophyta</taxon>
        <taxon>Embryophyta</taxon>
        <taxon>Tracheophyta</taxon>
        <taxon>Spermatophyta</taxon>
        <taxon>Magnoliopsida</taxon>
        <taxon>eudicotyledons</taxon>
        <taxon>Gunneridae</taxon>
        <taxon>Pentapetalae</taxon>
        <taxon>rosids</taxon>
        <taxon>fabids</taxon>
        <taxon>Malpighiales</taxon>
        <taxon>Linaceae</taxon>
        <taxon>Linum</taxon>
    </lineage>
</organism>
<keyword evidence="9" id="KW-1185">Reference proteome</keyword>
<dbReference type="InterPro" id="IPR057739">
    <property type="entry name" value="Glyco_hydro_29_N"/>
</dbReference>
<dbReference type="GO" id="GO:0005764">
    <property type="term" value="C:lysosome"/>
    <property type="evidence" value="ECO:0007669"/>
    <property type="project" value="TreeGrafter"/>
</dbReference>
<evidence type="ECO:0000256" key="4">
    <source>
        <dbReference type="ARBA" id="ARBA00022801"/>
    </source>
</evidence>
<sequence length="509" mass="56282">MHRHNKQSSRLLILLSLTTSHLLRFSILTSAAPAASPSRDKVATPPPPLPVLPLPSASQLKWQQRELIMFLHFGVNTFTDSEWGTGRESPSVFNPVGLDAGQWVSAAAAAGVSLVILTAKHHDGFCLWPSKYTDHSVASSPWKGGRGDVVGELVGAAAGGQSGGGVDVGVYLSPWDRHDRRYGKTLEYNEYYLAQLQELLTRYGSVKEIWFDGAKGSNAPNMSYDFTDWFAMVKELQSSANIFSNAGPDVRWVGNENGFAGTTCWSTINRTALSIGNGSNLDYLNTGDPAGTDWVPAECDVSIRTGWFWHKSQSPKNITQLLEIYYHSVGRNCLLLLNVPPNTTGLIPDSDVERLREFRTAIDTIFSTNLAEGCSVRASSSRGGRNNGGFAPENVLDKDHLWTYWAPDGREERDGYYWIEISSGGSSLKFNVIRVQEAIGLGQRIKRYEIHVDGEKIANGTTIGYKRLHRLKRGVVGGRNVMIRVLESRSVPLISSFGLHYDPYYWHSK</sequence>
<dbReference type="GO" id="GO:0004560">
    <property type="term" value="F:alpha-L-fucosidase activity"/>
    <property type="evidence" value="ECO:0007669"/>
    <property type="project" value="UniProtKB-EC"/>
</dbReference>
<reference evidence="8" key="1">
    <citation type="submission" date="2022-08" db="EMBL/GenBank/DDBJ databases">
        <authorList>
            <person name="Gutierrez-Valencia J."/>
        </authorList>
    </citation>
    <scope>NUCLEOTIDE SEQUENCE</scope>
</reference>
<proteinExistence type="inferred from homology"/>